<dbReference type="EMBL" id="NZEX01000047">
    <property type="protein sequence ID" value="MAH62721.1"/>
    <property type="molecule type" value="Genomic_DNA"/>
</dbReference>
<dbReference type="SMART" id="SM00028">
    <property type="entry name" value="TPR"/>
    <property type="match status" value="2"/>
</dbReference>
<dbReference type="SUPFAM" id="SSF48452">
    <property type="entry name" value="TPR-like"/>
    <property type="match status" value="1"/>
</dbReference>
<protein>
    <submittedName>
        <fullName evidence="3">Uncharacterized protein</fullName>
    </submittedName>
</protein>
<keyword evidence="2" id="KW-0732">Signal</keyword>
<dbReference type="PROSITE" id="PS50005">
    <property type="entry name" value="TPR"/>
    <property type="match status" value="1"/>
</dbReference>
<dbReference type="AlphaFoldDB" id="A0A2D6YHS6"/>
<evidence type="ECO:0000256" key="2">
    <source>
        <dbReference type="SAM" id="SignalP"/>
    </source>
</evidence>
<dbReference type="InterPro" id="IPR011990">
    <property type="entry name" value="TPR-like_helical_dom_sf"/>
</dbReference>
<feature type="signal peptide" evidence="2">
    <location>
        <begin position="1"/>
        <end position="20"/>
    </location>
</feature>
<dbReference type="Pfam" id="PF13174">
    <property type="entry name" value="TPR_6"/>
    <property type="match status" value="1"/>
</dbReference>
<keyword evidence="1" id="KW-0802">TPR repeat</keyword>
<dbReference type="InterPro" id="IPR019734">
    <property type="entry name" value="TPR_rpt"/>
</dbReference>
<dbReference type="Proteomes" id="UP000226525">
    <property type="component" value="Unassembled WGS sequence"/>
</dbReference>
<gene>
    <name evidence="3" type="ORF">CMN54_04580</name>
</gene>
<accession>A0A2D6YHS6</accession>
<feature type="repeat" description="TPR" evidence="1">
    <location>
        <begin position="130"/>
        <end position="163"/>
    </location>
</feature>
<comment type="caution">
    <text evidence="3">The sequence shown here is derived from an EMBL/GenBank/DDBJ whole genome shotgun (WGS) entry which is preliminary data.</text>
</comment>
<dbReference type="Gene3D" id="1.25.40.10">
    <property type="entry name" value="Tetratricopeptide repeat domain"/>
    <property type="match status" value="1"/>
</dbReference>
<proteinExistence type="predicted"/>
<feature type="chain" id="PRO_5014738421" evidence="2">
    <location>
        <begin position="21"/>
        <end position="182"/>
    </location>
</feature>
<evidence type="ECO:0000313" key="3">
    <source>
        <dbReference type="EMBL" id="MAH62721.1"/>
    </source>
</evidence>
<evidence type="ECO:0000313" key="4">
    <source>
        <dbReference type="Proteomes" id="UP000226525"/>
    </source>
</evidence>
<reference evidence="4" key="1">
    <citation type="submission" date="2017-09" db="EMBL/GenBank/DDBJ databases">
        <title>The Reconstruction of 2,631 Draft Metagenome-Assembled Genomes from the Global Oceans.</title>
        <authorList>
            <person name="Tully B.J."/>
            <person name="Graham E.D."/>
            <person name="Heidelberg J.F."/>
        </authorList>
    </citation>
    <scope>NUCLEOTIDE SEQUENCE [LARGE SCALE GENOMIC DNA]</scope>
</reference>
<evidence type="ECO:0000256" key="1">
    <source>
        <dbReference type="PROSITE-ProRule" id="PRU00339"/>
    </source>
</evidence>
<name>A0A2D6YHS6_9DELT</name>
<sequence length="182" mass="20637">MRFVILFLLSFAIGWGGLQADQHNPELPDLFSQLEQAGTSYTASPIVQNIWAIWLKHPDSQLTQAMQAASEIMQNGDLEQAELLFTQLIEKAPGWAEAWNKRATVRYYRENLIGSIADIKETLTLEPRHFGALSGLGMIQMHLQDYSQALLTYESLQKIHPNSQDVGRILPALRQQISQQYL</sequence>
<organism evidence="3 4">
    <name type="scientific">SAR324 cluster bacterium</name>
    <dbReference type="NCBI Taxonomy" id="2024889"/>
    <lineage>
        <taxon>Bacteria</taxon>
        <taxon>Deltaproteobacteria</taxon>
        <taxon>SAR324 cluster</taxon>
    </lineage>
</organism>